<dbReference type="CDD" id="cd04059">
    <property type="entry name" value="Peptidases_S8_Protein_convertases_Kexins_Furin-like"/>
    <property type="match status" value="1"/>
</dbReference>
<feature type="compositionally biased region" description="Polar residues" evidence="8">
    <location>
        <begin position="697"/>
        <end position="711"/>
    </location>
</feature>
<keyword evidence="9" id="KW-1133">Transmembrane helix</keyword>
<evidence type="ECO:0000256" key="5">
    <source>
        <dbReference type="ARBA" id="ARBA00022825"/>
    </source>
</evidence>
<dbReference type="Proteomes" id="UP001172684">
    <property type="component" value="Unassembled WGS sequence"/>
</dbReference>
<keyword evidence="5 7" id="KW-0720">Serine protease</keyword>
<feature type="chain" id="PRO_5047481455" evidence="10">
    <location>
        <begin position="19"/>
        <end position="849"/>
    </location>
</feature>
<feature type="region of interest" description="Disordered" evidence="8">
    <location>
        <begin position="646"/>
        <end position="711"/>
    </location>
</feature>
<keyword evidence="2 7" id="KW-0645">Protease</keyword>
<dbReference type="PRINTS" id="PR00723">
    <property type="entry name" value="SUBTILISIN"/>
</dbReference>
<evidence type="ECO:0000256" key="10">
    <source>
        <dbReference type="SAM" id="SignalP"/>
    </source>
</evidence>
<evidence type="ECO:0000256" key="3">
    <source>
        <dbReference type="ARBA" id="ARBA00022729"/>
    </source>
</evidence>
<feature type="transmembrane region" description="Helical" evidence="9">
    <location>
        <begin position="727"/>
        <end position="750"/>
    </location>
</feature>
<keyword evidence="4 7" id="KW-0378">Hydrolase</keyword>
<dbReference type="InterPro" id="IPR036852">
    <property type="entry name" value="Peptidase_S8/S53_dom_sf"/>
</dbReference>
<dbReference type="InterPro" id="IPR008979">
    <property type="entry name" value="Galactose-bd-like_sf"/>
</dbReference>
<feature type="region of interest" description="Disordered" evidence="8">
    <location>
        <begin position="774"/>
        <end position="797"/>
    </location>
</feature>
<dbReference type="InterPro" id="IPR000209">
    <property type="entry name" value="Peptidase_S8/S53_dom"/>
</dbReference>
<name>A0ABQ9P650_9PEZI</name>
<evidence type="ECO:0000256" key="1">
    <source>
        <dbReference type="ARBA" id="ARBA00005325"/>
    </source>
</evidence>
<feature type="compositionally biased region" description="Gly residues" evidence="8">
    <location>
        <begin position="776"/>
        <end position="791"/>
    </location>
</feature>
<dbReference type="PROSITE" id="PS00136">
    <property type="entry name" value="SUBTILASE_ASP"/>
    <property type="match status" value="1"/>
</dbReference>
<dbReference type="GO" id="GO:0004252">
    <property type="term" value="F:serine-type endopeptidase activity"/>
    <property type="evidence" value="ECO:0007669"/>
    <property type="project" value="UniProtKB-EC"/>
</dbReference>
<dbReference type="Gene3D" id="2.60.120.260">
    <property type="entry name" value="Galactose-binding domain-like"/>
    <property type="match status" value="1"/>
</dbReference>
<feature type="signal peptide" evidence="10">
    <location>
        <begin position="1"/>
        <end position="18"/>
    </location>
</feature>
<feature type="compositionally biased region" description="Low complexity" evidence="8">
    <location>
        <begin position="680"/>
        <end position="692"/>
    </location>
</feature>
<dbReference type="EC" id="3.4.21.61" evidence="12"/>
<dbReference type="PROSITE" id="PS00137">
    <property type="entry name" value="SUBTILASE_HIS"/>
    <property type="match status" value="1"/>
</dbReference>
<evidence type="ECO:0000259" key="11">
    <source>
        <dbReference type="PROSITE" id="PS51829"/>
    </source>
</evidence>
<dbReference type="Pfam" id="PF01483">
    <property type="entry name" value="P_proprotein"/>
    <property type="match status" value="1"/>
</dbReference>
<gene>
    <name evidence="12" type="primary">KEX2</name>
    <name evidence="12" type="ORF">H2201_000941</name>
</gene>
<feature type="active site" description="Charge relay system" evidence="7">
    <location>
        <position position="233"/>
    </location>
</feature>
<dbReference type="PROSITE" id="PS51829">
    <property type="entry name" value="P_HOMO_B"/>
    <property type="match status" value="1"/>
</dbReference>
<feature type="active site" description="Charge relay system" evidence="7">
    <location>
        <position position="195"/>
    </location>
</feature>
<evidence type="ECO:0000313" key="13">
    <source>
        <dbReference type="Proteomes" id="UP001172684"/>
    </source>
</evidence>
<feature type="active site" description="Charge relay system" evidence="7">
    <location>
        <position position="406"/>
    </location>
</feature>
<evidence type="ECO:0000256" key="4">
    <source>
        <dbReference type="ARBA" id="ARBA00022801"/>
    </source>
</evidence>
<evidence type="ECO:0000256" key="2">
    <source>
        <dbReference type="ARBA" id="ARBA00022670"/>
    </source>
</evidence>
<evidence type="ECO:0000256" key="9">
    <source>
        <dbReference type="SAM" id="Phobius"/>
    </source>
</evidence>
<dbReference type="PROSITE" id="PS00138">
    <property type="entry name" value="SUBTILASE_SER"/>
    <property type="match status" value="1"/>
</dbReference>
<keyword evidence="13" id="KW-1185">Reference proteome</keyword>
<accession>A0ABQ9P650</accession>
<keyword evidence="9" id="KW-0472">Membrane</keyword>
<keyword evidence="6" id="KW-0106">Calcium</keyword>
<dbReference type="InterPro" id="IPR023827">
    <property type="entry name" value="Peptidase_S8_Asp-AS"/>
</dbReference>
<dbReference type="PANTHER" id="PTHR42884">
    <property type="entry name" value="PROPROTEIN CONVERTASE SUBTILISIN/KEXIN-RELATED"/>
    <property type="match status" value="1"/>
</dbReference>
<sequence length="849" mass="93556">MRISSIWTLLAATCSVSAQAVPRRDYQTYDYYAVHLDPSIHPSKLSTHLGIEYDGKLGELEDHHIFRSLRQDRDVVEDAVEDLRRRRRKRDAAWEPSVLDGILLNRKQKLEKRLWKRSPDYWDEPEIVGRAVPTVAVDSNVIRQQELMQTLNIKDPIFNEQWHLFNTHDPGNDLNVTGVWLQGITGKNATVCIVDDGLDMDSDDLKPNYFAGGSYDFNDHVDEPKPRLDDDHHGTRCAGEVAAAKNNACGVGVAWDSRISGIRILSGGLSEADEAHSLNYGFQENDIYSCSWGPPDDGRSMEAPSILVKRAMVTGVQKGRQGNGTIYVFAAGNGAMKEDNCNFDGYTNSIYSITVGAITRKNQHPYYSEACSAQLVVTYSSDGSGNAIHTTDVGAHTCSTTHGGTSAAGPLAAGVYALVLEIRPDLTWRDMQWLTVLHAEYFDDAPSDWQETATGRKYSHQFGYGKLNAWAIIEAAKTWKSVKPQAWFWSPWMHVKHDIPQGDKGIASTFEVTPAALQDANLARIEHITVTMNVEHTRRGDLSVELRSPSGVVSHLSTTRKSDDERAGYVDWTFMSVAHWNESGIGNWTIIVKDTIVNEHNGSFTDWRLRLWGESIDGSKAKLLPLPSEHDDDDHDDIVSAPAHTTTVAVPSGATPTGDLPANPSDHPDRPVKPGPVDGTTKPTLTPTATVPFEAPSATSTGTPEENNSSFLPSPFPTFGLSKRTQIWIYGSLALILVFCASLAVYLFLARRKRLRLAGRDDYEFEVLEDEDEGRGAGAGVGVGTGVGGGRQGRRKRRAGELYDAFAGESDVELLSEDEDEGEGGRYRDLEPRPYDDSEGLAEKDGVGR</sequence>
<feature type="compositionally biased region" description="Basic and acidic residues" evidence="8">
    <location>
        <begin position="823"/>
        <end position="849"/>
    </location>
</feature>
<dbReference type="Pfam" id="PF00082">
    <property type="entry name" value="Peptidase_S8"/>
    <property type="match status" value="1"/>
</dbReference>
<dbReference type="SUPFAM" id="SSF52743">
    <property type="entry name" value="Subtilisin-like"/>
    <property type="match status" value="1"/>
</dbReference>
<dbReference type="InterPro" id="IPR022398">
    <property type="entry name" value="Peptidase_S8_His-AS"/>
</dbReference>
<feature type="region of interest" description="Disordered" evidence="8">
    <location>
        <begin position="810"/>
        <end position="849"/>
    </location>
</feature>
<evidence type="ECO:0000256" key="8">
    <source>
        <dbReference type="SAM" id="MobiDB-lite"/>
    </source>
</evidence>
<keyword evidence="3 10" id="KW-0732">Signal</keyword>
<proteinExistence type="inferred from homology"/>
<keyword evidence="9" id="KW-0812">Transmembrane</keyword>
<dbReference type="InterPro" id="IPR023828">
    <property type="entry name" value="Peptidase_S8_Ser-AS"/>
</dbReference>
<feature type="domain" description="P/Homo B" evidence="11">
    <location>
        <begin position="482"/>
        <end position="617"/>
    </location>
</feature>
<dbReference type="PROSITE" id="PS51892">
    <property type="entry name" value="SUBTILASE"/>
    <property type="match status" value="1"/>
</dbReference>
<dbReference type="InterPro" id="IPR015500">
    <property type="entry name" value="Peptidase_S8_subtilisin-rel"/>
</dbReference>
<comment type="caution">
    <text evidence="12">The sequence shown here is derived from an EMBL/GenBank/DDBJ whole genome shotgun (WGS) entry which is preliminary data.</text>
</comment>
<dbReference type="InterPro" id="IPR034182">
    <property type="entry name" value="Kexin/furin"/>
</dbReference>
<evidence type="ECO:0000256" key="7">
    <source>
        <dbReference type="PROSITE-ProRule" id="PRU01240"/>
    </source>
</evidence>
<dbReference type="Gene3D" id="3.40.50.200">
    <property type="entry name" value="Peptidase S8/S53 domain"/>
    <property type="match status" value="1"/>
</dbReference>
<evidence type="ECO:0000313" key="12">
    <source>
        <dbReference type="EMBL" id="KAJ9669115.1"/>
    </source>
</evidence>
<reference evidence="12" key="1">
    <citation type="submission" date="2022-10" db="EMBL/GenBank/DDBJ databases">
        <title>Culturing micro-colonial fungi from biological soil crusts in the Mojave desert and describing Neophaeococcomyces mojavensis, and introducing the new genera and species Taxawa tesnikishii.</title>
        <authorList>
            <person name="Kurbessoian T."/>
            <person name="Stajich J.E."/>
        </authorList>
    </citation>
    <scope>NUCLEOTIDE SEQUENCE</scope>
    <source>
        <strain evidence="12">TK_1</strain>
    </source>
</reference>
<protein>
    <submittedName>
        <fullName evidence="12">Pheromone processing endoprotease</fullName>
        <ecNumber evidence="12">3.4.21.61</ecNumber>
    </submittedName>
</protein>
<dbReference type="PANTHER" id="PTHR42884:SF14">
    <property type="entry name" value="NEUROENDOCRINE CONVERTASE 1"/>
    <property type="match status" value="1"/>
</dbReference>
<feature type="compositionally biased region" description="Acidic residues" evidence="8">
    <location>
        <begin position="810"/>
        <end position="822"/>
    </location>
</feature>
<dbReference type="EMBL" id="JAPDRL010000004">
    <property type="protein sequence ID" value="KAJ9669115.1"/>
    <property type="molecule type" value="Genomic_DNA"/>
</dbReference>
<organism evidence="12 13">
    <name type="scientific">Coniosporium apollinis</name>
    <dbReference type="NCBI Taxonomy" id="61459"/>
    <lineage>
        <taxon>Eukaryota</taxon>
        <taxon>Fungi</taxon>
        <taxon>Dikarya</taxon>
        <taxon>Ascomycota</taxon>
        <taxon>Pezizomycotina</taxon>
        <taxon>Dothideomycetes</taxon>
        <taxon>Dothideomycetes incertae sedis</taxon>
        <taxon>Coniosporium</taxon>
    </lineage>
</organism>
<dbReference type="SUPFAM" id="SSF49785">
    <property type="entry name" value="Galactose-binding domain-like"/>
    <property type="match status" value="1"/>
</dbReference>
<dbReference type="InterPro" id="IPR002884">
    <property type="entry name" value="P_dom"/>
</dbReference>
<evidence type="ECO:0000256" key="6">
    <source>
        <dbReference type="ARBA" id="ARBA00022837"/>
    </source>
</evidence>
<comment type="similarity">
    <text evidence="1">Belongs to the peptidase S8 family. Furin subfamily.</text>
</comment>